<reference evidence="3" key="1">
    <citation type="submission" date="2016-10" db="EMBL/GenBank/DDBJ databases">
        <authorList>
            <person name="Varghese N."/>
            <person name="Submissions S."/>
        </authorList>
    </citation>
    <scope>NUCLEOTIDE SEQUENCE [LARGE SCALE GENOMIC DNA]</scope>
    <source>
        <strain evidence="3">BP1-148</strain>
    </source>
</reference>
<dbReference type="EMBL" id="FNCQ01000001">
    <property type="protein sequence ID" value="SDG20478.1"/>
    <property type="molecule type" value="Genomic_DNA"/>
</dbReference>
<sequence>MTEKIKVIAFDADDTLWDCQGYFEEVENHLYRLIAPYCEDPKKELFKTESGNMADLGYGCKAFTISILETAMRVAGNDLSVMQLDELLQDCKRLLHLPATPLPGVEETLKELRKRLCDTSESGSNFFTLHSSLFPKFVCFTKGELQDQENKLKRSGLLKYFDDVEITSDKTQREFLALCEHQGIHPSELLMIGNSLKSDCAPALAIGAWAIHIPFHVTWQLEHFEDIDHERLIKVDKISDILKYI</sequence>
<dbReference type="Pfam" id="PF00702">
    <property type="entry name" value="Hydrolase"/>
    <property type="match status" value="1"/>
</dbReference>
<dbReference type="InterPro" id="IPR051540">
    <property type="entry name" value="S-2-haloacid_dehalogenase"/>
</dbReference>
<organism evidence="2 3">
    <name type="scientific">Prevotella communis</name>
    <dbReference type="NCBI Taxonomy" id="2913614"/>
    <lineage>
        <taxon>Bacteria</taxon>
        <taxon>Pseudomonadati</taxon>
        <taxon>Bacteroidota</taxon>
        <taxon>Bacteroidia</taxon>
        <taxon>Bacteroidales</taxon>
        <taxon>Prevotellaceae</taxon>
        <taxon>Prevotella</taxon>
    </lineage>
</organism>
<dbReference type="PANTHER" id="PTHR43316">
    <property type="entry name" value="HYDROLASE, HALOACID DELAHOGENASE-RELATED"/>
    <property type="match status" value="1"/>
</dbReference>
<keyword evidence="3" id="KW-1185">Reference proteome</keyword>
<dbReference type="GO" id="GO:0016787">
    <property type="term" value="F:hydrolase activity"/>
    <property type="evidence" value="ECO:0007669"/>
    <property type="project" value="UniProtKB-KW"/>
</dbReference>
<accession>A0A1G7SBT6</accession>
<gene>
    <name evidence="2" type="ORF">SAMN04487901_101262</name>
</gene>
<dbReference type="AlphaFoldDB" id="A0A1G7SBT6"/>
<dbReference type="SUPFAM" id="SSF56784">
    <property type="entry name" value="HAD-like"/>
    <property type="match status" value="1"/>
</dbReference>
<proteinExistence type="predicted"/>
<dbReference type="Proteomes" id="UP000198779">
    <property type="component" value="Unassembled WGS sequence"/>
</dbReference>
<dbReference type="Gene3D" id="1.10.150.240">
    <property type="entry name" value="Putative phosphatase, domain 2"/>
    <property type="match status" value="1"/>
</dbReference>
<evidence type="ECO:0000256" key="1">
    <source>
        <dbReference type="ARBA" id="ARBA00022801"/>
    </source>
</evidence>
<dbReference type="InterPro" id="IPR023214">
    <property type="entry name" value="HAD_sf"/>
</dbReference>
<dbReference type="InterPro" id="IPR023198">
    <property type="entry name" value="PGP-like_dom2"/>
</dbReference>
<dbReference type="InterPro" id="IPR036412">
    <property type="entry name" value="HAD-like_sf"/>
</dbReference>
<evidence type="ECO:0000313" key="2">
    <source>
        <dbReference type="EMBL" id="SDG20478.1"/>
    </source>
</evidence>
<evidence type="ECO:0000313" key="3">
    <source>
        <dbReference type="Proteomes" id="UP000198779"/>
    </source>
</evidence>
<dbReference type="STRING" id="645274.SAMN04487901_101262"/>
<dbReference type="PANTHER" id="PTHR43316:SF8">
    <property type="entry name" value="HAD FAMILY HYDROLASE"/>
    <property type="match status" value="1"/>
</dbReference>
<protein>
    <submittedName>
        <fullName evidence="2">Putative hydrolase of the HAD superfamily</fullName>
    </submittedName>
</protein>
<name>A0A1G7SBT6_9BACT</name>
<keyword evidence="1 2" id="KW-0378">Hydrolase</keyword>
<dbReference type="Gene3D" id="3.40.50.1000">
    <property type="entry name" value="HAD superfamily/HAD-like"/>
    <property type="match status" value="1"/>
</dbReference>